<proteinExistence type="predicted"/>
<evidence type="ECO:0000256" key="1">
    <source>
        <dbReference type="SAM" id="MobiDB-lite"/>
    </source>
</evidence>
<organism evidence="2 3">
    <name type="scientific">Populus alba x Populus x berolinensis</name>
    <dbReference type="NCBI Taxonomy" id="444605"/>
    <lineage>
        <taxon>Eukaryota</taxon>
        <taxon>Viridiplantae</taxon>
        <taxon>Streptophyta</taxon>
        <taxon>Embryophyta</taxon>
        <taxon>Tracheophyta</taxon>
        <taxon>Spermatophyta</taxon>
        <taxon>Magnoliopsida</taxon>
        <taxon>eudicotyledons</taxon>
        <taxon>Gunneridae</taxon>
        <taxon>Pentapetalae</taxon>
        <taxon>rosids</taxon>
        <taxon>fabids</taxon>
        <taxon>Malpighiales</taxon>
        <taxon>Salicaceae</taxon>
        <taxon>Saliceae</taxon>
        <taxon>Populus</taxon>
    </lineage>
</organism>
<reference evidence="2" key="1">
    <citation type="journal article" date="2023" name="Mol. Ecol. Resour.">
        <title>Chromosome-level genome assembly of a triploid poplar Populus alba 'Berolinensis'.</title>
        <authorList>
            <person name="Chen S."/>
            <person name="Yu Y."/>
            <person name="Wang X."/>
            <person name="Wang S."/>
            <person name="Zhang T."/>
            <person name="Zhou Y."/>
            <person name="He R."/>
            <person name="Meng N."/>
            <person name="Wang Y."/>
            <person name="Liu W."/>
            <person name="Liu Z."/>
            <person name="Liu J."/>
            <person name="Guo Q."/>
            <person name="Huang H."/>
            <person name="Sederoff R.R."/>
            <person name="Wang G."/>
            <person name="Qu G."/>
            <person name="Chen S."/>
        </authorList>
    </citation>
    <scope>NUCLEOTIDE SEQUENCE</scope>
    <source>
        <strain evidence="2">SC-2020</strain>
    </source>
</reference>
<dbReference type="AlphaFoldDB" id="A0AAD6MCD0"/>
<feature type="region of interest" description="Disordered" evidence="1">
    <location>
        <begin position="100"/>
        <end position="120"/>
    </location>
</feature>
<keyword evidence="3" id="KW-1185">Reference proteome</keyword>
<name>A0AAD6MCD0_9ROSI</name>
<feature type="compositionally biased region" description="Basic and acidic residues" evidence="1">
    <location>
        <begin position="102"/>
        <end position="120"/>
    </location>
</feature>
<dbReference type="EMBL" id="JAQIZT010000010">
    <property type="protein sequence ID" value="KAJ6982879.1"/>
    <property type="molecule type" value="Genomic_DNA"/>
</dbReference>
<evidence type="ECO:0000313" key="2">
    <source>
        <dbReference type="EMBL" id="KAJ6982879.1"/>
    </source>
</evidence>
<evidence type="ECO:0000313" key="3">
    <source>
        <dbReference type="Proteomes" id="UP001164929"/>
    </source>
</evidence>
<comment type="caution">
    <text evidence="2">The sequence shown here is derived from an EMBL/GenBank/DDBJ whole genome shotgun (WGS) entry which is preliminary data.</text>
</comment>
<accession>A0AAD6MCD0</accession>
<gene>
    <name evidence="2" type="ORF">NC653_025869</name>
</gene>
<dbReference type="Proteomes" id="UP001164929">
    <property type="component" value="Chromosome 10"/>
</dbReference>
<protein>
    <submittedName>
        <fullName evidence="2">Uncharacterized protein</fullName>
    </submittedName>
</protein>
<sequence length="120" mass="13909">MKCCCFSVAKGFLLKKGHVQMIQMMLFLRYDLLPKRTMMSWRKDYGQRTESICFLHSWKELEVGKLGMGYGLFPSMPEVKHLSLSTKGFTPVDDPMIVIGDKSSEKQRRKDLQAKKEAQQ</sequence>